<dbReference type="OMA" id="IPVDWAW"/>
<dbReference type="Proteomes" id="UP000030651">
    <property type="component" value="Unassembled WGS sequence"/>
</dbReference>
<protein>
    <recommendedName>
        <fullName evidence="4">Cytidyltransferase-like domain-containing protein</fullName>
    </recommendedName>
</protein>
<evidence type="ECO:0008006" key="4">
    <source>
        <dbReference type="Google" id="ProtNLM"/>
    </source>
</evidence>
<dbReference type="OrthoDB" id="3558741at2759"/>
<dbReference type="SUPFAM" id="SSF52374">
    <property type="entry name" value="Nucleotidylyl transferase"/>
    <property type="match status" value="1"/>
</dbReference>
<evidence type="ECO:0000313" key="3">
    <source>
        <dbReference type="Proteomes" id="UP000030651"/>
    </source>
</evidence>
<feature type="region of interest" description="Disordered" evidence="1">
    <location>
        <begin position="273"/>
        <end position="292"/>
    </location>
</feature>
<feature type="compositionally biased region" description="Basic residues" evidence="1">
    <location>
        <begin position="125"/>
        <end position="137"/>
    </location>
</feature>
<dbReference type="KEGG" id="pfy:PFICI_14083"/>
<dbReference type="eggNOG" id="ENOG502SRXU">
    <property type="taxonomic scope" value="Eukaryota"/>
</dbReference>
<dbReference type="InterPro" id="IPR014729">
    <property type="entry name" value="Rossmann-like_a/b/a_fold"/>
</dbReference>
<dbReference type="STRING" id="1229662.W3WM34"/>
<proteinExistence type="predicted"/>
<feature type="region of interest" description="Disordered" evidence="1">
    <location>
        <begin position="124"/>
        <end position="150"/>
    </location>
</feature>
<accession>W3WM34</accession>
<dbReference type="EMBL" id="KI912120">
    <property type="protein sequence ID" value="ETS74217.1"/>
    <property type="molecule type" value="Genomic_DNA"/>
</dbReference>
<organism evidence="2 3">
    <name type="scientific">Pestalotiopsis fici (strain W106-1 / CGMCC3.15140)</name>
    <dbReference type="NCBI Taxonomy" id="1229662"/>
    <lineage>
        <taxon>Eukaryota</taxon>
        <taxon>Fungi</taxon>
        <taxon>Dikarya</taxon>
        <taxon>Ascomycota</taxon>
        <taxon>Pezizomycotina</taxon>
        <taxon>Sordariomycetes</taxon>
        <taxon>Xylariomycetidae</taxon>
        <taxon>Amphisphaeriales</taxon>
        <taxon>Sporocadaceae</taxon>
        <taxon>Pestalotiopsis</taxon>
    </lineage>
</organism>
<dbReference type="RefSeq" id="XP_007840855.1">
    <property type="nucleotide sequence ID" value="XM_007842664.1"/>
</dbReference>
<dbReference type="HOGENOM" id="CLU_065647_0_0_1"/>
<evidence type="ECO:0000256" key="1">
    <source>
        <dbReference type="SAM" id="MobiDB-lite"/>
    </source>
</evidence>
<dbReference type="Gene3D" id="3.40.50.620">
    <property type="entry name" value="HUPs"/>
    <property type="match status" value="1"/>
</dbReference>
<reference evidence="3" key="1">
    <citation type="journal article" date="2015" name="BMC Genomics">
        <title>Genomic and transcriptomic analysis of the endophytic fungus Pestalotiopsis fici reveals its lifestyle and high potential for synthesis of natural products.</title>
        <authorList>
            <person name="Wang X."/>
            <person name="Zhang X."/>
            <person name="Liu L."/>
            <person name="Xiang M."/>
            <person name="Wang W."/>
            <person name="Sun X."/>
            <person name="Che Y."/>
            <person name="Guo L."/>
            <person name="Liu G."/>
            <person name="Guo L."/>
            <person name="Wang C."/>
            <person name="Yin W.B."/>
            <person name="Stadler M."/>
            <person name="Zhang X."/>
            <person name="Liu X."/>
        </authorList>
    </citation>
    <scope>NUCLEOTIDE SEQUENCE [LARGE SCALE GENOMIC DNA]</scope>
    <source>
        <strain evidence="3">W106-1 / CGMCC3.15140</strain>
    </source>
</reference>
<gene>
    <name evidence="2" type="ORF">PFICI_14083</name>
</gene>
<keyword evidence="3" id="KW-1185">Reference proteome</keyword>
<sequence length="368" mass="40752">MNFFRPKSGETAPLERYINQVWNGRQSVNPFGERPSTAEPVATLRKGRKNRIIYYIGSFNPPHVGHLALVDHVFSNTKASLSGGDTSADDLNAVALIVIPHGQYWLERKARRAAMEAEAAMYPRGRGRGKNRGHANRGARTATPKNEKEAKELQLPLEQRLELVRDGVPDDLVRSGVWLFPADLGEWWNLHPRLIRACEADGFDVEYIELLGPDYVQRDMPRSSGMHGVVTSNVCRRADFVVDSPAPEGGGIGGDLLTLHGYTDWALVRGGGDVAKPGDEPTTQDQSQAGPPIAIDKNSKVFVCQGGKDLAYRIWFVQCDEPHLDPDISSTSLRRLIKDADVEVLEETVQNIAMSPAKLAKLVREMRK</sequence>
<name>W3WM34_PESFW</name>
<evidence type="ECO:0000313" key="2">
    <source>
        <dbReference type="EMBL" id="ETS74217.1"/>
    </source>
</evidence>
<dbReference type="GeneID" id="19279096"/>
<dbReference type="AlphaFoldDB" id="W3WM34"/>
<dbReference type="InParanoid" id="W3WM34"/>